<keyword evidence="3" id="KW-1185">Reference proteome</keyword>
<accession>A0A4P7CK57</accession>
<evidence type="ECO:0000256" key="1">
    <source>
        <dbReference type="SAM" id="SignalP"/>
    </source>
</evidence>
<protein>
    <recommendedName>
        <fullName evidence="4">OmpA-like domain-containing protein</fullName>
    </recommendedName>
</protein>
<sequence>MRNILLAAALLLCLTILQQANACNISEDMLESVPLNYTGIPNAYRIKMADRVANARQWPDVEIQAQIVASSYVGEKHPAELAESRGKKIKEYLIQLGIKPQYIYIDTHITRSPYPTDSTGRGGYMQIGVSLLPLCKGGCERLCDSPRVTPNTKAIK</sequence>
<dbReference type="OrthoDB" id="9020570at2"/>
<evidence type="ECO:0000313" key="2">
    <source>
        <dbReference type="EMBL" id="QBQ96080.1"/>
    </source>
</evidence>
<keyword evidence="1" id="KW-0732">Signal</keyword>
<name>A0A4P7CK57_9BURK</name>
<dbReference type="Proteomes" id="UP000295727">
    <property type="component" value="Chromosome 1"/>
</dbReference>
<reference evidence="2 3" key="1">
    <citation type="submission" date="2019-03" db="EMBL/GenBank/DDBJ databases">
        <title>Paraburkholderia sp. 7MH5, isolated from subtropical forest soil.</title>
        <authorList>
            <person name="Gao Z.-H."/>
            <person name="Qiu L.-H."/>
        </authorList>
    </citation>
    <scope>NUCLEOTIDE SEQUENCE [LARGE SCALE GENOMIC DNA]</scope>
    <source>
        <strain evidence="2 3">7MH5</strain>
    </source>
</reference>
<feature type="chain" id="PRO_5020794352" description="OmpA-like domain-containing protein" evidence="1">
    <location>
        <begin position="23"/>
        <end position="156"/>
    </location>
</feature>
<dbReference type="RefSeq" id="WP_134746975.1">
    <property type="nucleotide sequence ID" value="NZ_CP038148.1"/>
</dbReference>
<feature type="signal peptide" evidence="1">
    <location>
        <begin position="1"/>
        <end position="22"/>
    </location>
</feature>
<proteinExistence type="predicted"/>
<organism evidence="2 3">
    <name type="scientific">Paraburkholderia pallida</name>
    <dbReference type="NCBI Taxonomy" id="2547399"/>
    <lineage>
        <taxon>Bacteria</taxon>
        <taxon>Pseudomonadati</taxon>
        <taxon>Pseudomonadota</taxon>
        <taxon>Betaproteobacteria</taxon>
        <taxon>Burkholderiales</taxon>
        <taxon>Burkholderiaceae</taxon>
        <taxon>Paraburkholderia</taxon>
    </lineage>
</organism>
<dbReference type="AlphaFoldDB" id="A0A4P7CK57"/>
<dbReference type="KEGG" id="ppai:E1956_02055"/>
<dbReference type="EMBL" id="CP038148">
    <property type="protein sequence ID" value="QBQ96080.1"/>
    <property type="molecule type" value="Genomic_DNA"/>
</dbReference>
<gene>
    <name evidence="2" type="ORF">E1956_02055</name>
</gene>
<evidence type="ECO:0008006" key="4">
    <source>
        <dbReference type="Google" id="ProtNLM"/>
    </source>
</evidence>
<evidence type="ECO:0000313" key="3">
    <source>
        <dbReference type="Proteomes" id="UP000295727"/>
    </source>
</evidence>